<comment type="caution">
    <text evidence="2">The sequence shown here is derived from an EMBL/GenBank/DDBJ whole genome shotgun (WGS) entry which is preliminary data.</text>
</comment>
<evidence type="ECO:0000313" key="2">
    <source>
        <dbReference type="EMBL" id="TWI89152.1"/>
    </source>
</evidence>
<dbReference type="EMBL" id="VLLG01000003">
    <property type="protein sequence ID" value="TWI89152.1"/>
    <property type="molecule type" value="Genomic_DNA"/>
</dbReference>
<name>A0A562T6N2_CHIJA</name>
<evidence type="ECO:0000256" key="1">
    <source>
        <dbReference type="SAM" id="Phobius"/>
    </source>
</evidence>
<feature type="transmembrane region" description="Helical" evidence="1">
    <location>
        <begin position="12"/>
        <end position="31"/>
    </location>
</feature>
<feature type="transmembrane region" description="Helical" evidence="1">
    <location>
        <begin position="128"/>
        <end position="147"/>
    </location>
</feature>
<evidence type="ECO:0008006" key="4">
    <source>
        <dbReference type="Google" id="ProtNLM"/>
    </source>
</evidence>
<dbReference type="Proteomes" id="UP000316778">
    <property type="component" value="Unassembled WGS sequence"/>
</dbReference>
<feature type="transmembrane region" description="Helical" evidence="1">
    <location>
        <begin position="59"/>
        <end position="82"/>
    </location>
</feature>
<keyword evidence="1" id="KW-1133">Transmembrane helix</keyword>
<dbReference type="AlphaFoldDB" id="A0A562T6N2"/>
<feature type="transmembrane region" description="Helical" evidence="1">
    <location>
        <begin position="94"/>
        <end position="116"/>
    </location>
</feature>
<gene>
    <name evidence="2" type="ORF">LX66_3246</name>
</gene>
<accession>A0A562T6N2</accession>
<reference evidence="2 3" key="1">
    <citation type="journal article" date="2013" name="Stand. Genomic Sci.">
        <title>Genomic Encyclopedia of Type Strains, Phase I: The one thousand microbial genomes (KMG-I) project.</title>
        <authorList>
            <person name="Kyrpides N.C."/>
            <person name="Woyke T."/>
            <person name="Eisen J.A."/>
            <person name="Garrity G."/>
            <person name="Lilburn T.G."/>
            <person name="Beck B.J."/>
            <person name="Whitman W.B."/>
            <person name="Hugenholtz P."/>
            <person name="Klenk H.P."/>
        </authorList>
    </citation>
    <scope>NUCLEOTIDE SEQUENCE [LARGE SCALE GENOMIC DNA]</scope>
    <source>
        <strain evidence="2 3">DSM 13484</strain>
    </source>
</reference>
<sequence length="152" mass="16331">MSLSLPGAIARTGLIAGTLDILTAVIVYAVILHKVTAARLLQGIASGVFGRQAFSGGTAMVLTGLLFHYIIAFAFTAGYFLVYPHLPFLKRYPVLNGLLYGILVWMIMNLVVLPLSGFPQAPLRLGPSLLGMAILMVMIGLPVALLAHKHYR</sequence>
<keyword evidence="1" id="KW-0812">Transmembrane</keyword>
<keyword evidence="1" id="KW-0472">Membrane</keyword>
<evidence type="ECO:0000313" key="3">
    <source>
        <dbReference type="Proteomes" id="UP000316778"/>
    </source>
</evidence>
<proteinExistence type="predicted"/>
<organism evidence="2 3">
    <name type="scientific">Chitinophaga japonensis</name>
    <name type="common">Flexibacter japonensis</name>
    <dbReference type="NCBI Taxonomy" id="104662"/>
    <lineage>
        <taxon>Bacteria</taxon>
        <taxon>Pseudomonadati</taxon>
        <taxon>Bacteroidota</taxon>
        <taxon>Chitinophagia</taxon>
        <taxon>Chitinophagales</taxon>
        <taxon>Chitinophagaceae</taxon>
        <taxon>Chitinophaga</taxon>
    </lineage>
</organism>
<dbReference type="OrthoDB" id="7564746at2"/>
<dbReference type="RefSeq" id="WP_145715256.1">
    <property type="nucleotide sequence ID" value="NZ_BAAAFY010000001.1"/>
</dbReference>
<keyword evidence="3" id="KW-1185">Reference proteome</keyword>
<protein>
    <recommendedName>
        <fullName evidence="4">DUF1440 domain-containing protein</fullName>
    </recommendedName>
</protein>